<gene>
    <name evidence="2" type="ORF">GCM10009802_43510</name>
</gene>
<reference evidence="2 3" key="1">
    <citation type="journal article" date="2019" name="Int. J. Syst. Evol. Microbiol.">
        <title>The Global Catalogue of Microorganisms (GCM) 10K type strain sequencing project: providing services to taxonomists for standard genome sequencing and annotation.</title>
        <authorList>
            <consortium name="The Broad Institute Genomics Platform"/>
            <consortium name="The Broad Institute Genome Sequencing Center for Infectious Disease"/>
            <person name="Wu L."/>
            <person name="Ma J."/>
        </authorList>
    </citation>
    <scope>NUCLEOTIDE SEQUENCE [LARGE SCALE GENOMIC DNA]</scope>
    <source>
        <strain evidence="2 3">JCM 15481</strain>
    </source>
</reference>
<accession>A0ABN2Z0H4</accession>
<feature type="domain" description="DUF397" evidence="1">
    <location>
        <begin position="9"/>
        <end position="61"/>
    </location>
</feature>
<comment type="caution">
    <text evidence="2">The sequence shown here is derived from an EMBL/GenBank/DDBJ whole genome shotgun (WGS) entry which is preliminary data.</text>
</comment>
<evidence type="ECO:0000259" key="1">
    <source>
        <dbReference type="Pfam" id="PF04149"/>
    </source>
</evidence>
<proteinExistence type="predicted"/>
<dbReference type="Pfam" id="PF04149">
    <property type="entry name" value="DUF397"/>
    <property type="match status" value="1"/>
</dbReference>
<dbReference type="EMBL" id="BAAAPF010000163">
    <property type="protein sequence ID" value="GAA2134874.1"/>
    <property type="molecule type" value="Genomic_DNA"/>
</dbReference>
<sequence length="69" mass="7309">MRKGELPRAAWFKSSYSNGNGNCVEVAFGHGAVAMRDSKQHGAGPVLTATPEAWRAFVAGVVRGEFGES</sequence>
<organism evidence="2 3">
    <name type="scientific">Streptomyces synnematoformans</name>
    <dbReference type="NCBI Taxonomy" id="415721"/>
    <lineage>
        <taxon>Bacteria</taxon>
        <taxon>Bacillati</taxon>
        <taxon>Actinomycetota</taxon>
        <taxon>Actinomycetes</taxon>
        <taxon>Kitasatosporales</taxon>
        <taxon>Streptomycetaceae</taxon>
        <taxon>Streptomyces</taxon>
    </lineage>
</organism>
<dbReference type="Proteomes" id="UP001500443">
    <property type="component" value="Unassembled WGS sequence"/>
</dbReference>
<evidence type="ECO:0000313" key="2">
    <source>
        <dbReference type="EMBL" id="GAA2134874.1"/>
    </source>
</evidence>
<dbReference type="RefSeq" id="WP_344291694.1">
    <property type="nucleotide sequence ID" value="NZ_BAAAPF010000163.1"/>
</dbReference>
<dbReference type="InterPro" id="IPR007278">
    <property type="entry name" value="DUF397"/>
</dbReference>
<name>A0ABN2Z0H4_9ACTN</name>
<evidence type="ECO:0000313" key="3">
    <source>
        <dbReference type="Proteomes" id="UP001500443"/>
    </source>
</evidence>
<protein>
    <submittedName>
        <fullName evidence="2">DUF397 domain-containing protein</fullName>
    </submittedName>
</protein>
<keyword evidence="3" id="KW-1185">Reference proteome</keyword>